<dbReference type="AlphaFoldDB" id="A0AAV5N1B0"/>
<sequence>MDKYAPRHEHKKHVRLELKSGSGILTSIEQSDIMHYVCNTLPRHAMSSAKTAVLPPVRVTADARRAVEEVLYEGESLSAFIEQSIELNVARRRAQDAFIARGMASRNDAKASGTYYDAESVMTDLDDILKQARDNHRQ</sequence>
<dbReference type="Proteomes" id="UP001058124">
    <property type="component" value="Unassembled WGS sequence"/>
</dbReference>
<organism evidence="1 2">
    <name type="scientific">Leminorella grimontii</name>
    <dbReference type="NCBI Taxonomy" id="82981"/>
    <lineage>
        <taxon>Bacteria</taxon>
        <taxon>Pseudomonadati</taxon>
        <taxon>Pseudomonadota</taxon>
        <taxon>Gammaproteobacteria</taxon>
        <taxon>Enterobacterales</taxon>
        <taxon>Budviciaceae</taxon>
        <taxon>Leminorella</taxon>
    </lineage>
</organism>
<evidence type="ECO:0008006" key="3">
    <source>
        <dbReference type="Google" id="ProtNLM"/>
    </source>
</evidence>
<dbReference type="EMBL" id="BRLH01000004">
    <property type="protein sequence ID" value="GKX55905.1"/>
    <property type="molecule type" value="Genomic_DNA"/>
</dbReference>
<name>A0AAV5N1B0_9GAMM</name>
<reference evidence="1" key="1">
    <citation type="submission" date="2022-06" db="EMBL/GenBank/DDBJ databases">
        <title>Draft genome sequences of Leminorella grimontii str. JCM5902.</title>
        <authorList>
            <person name="Wakabayashi Y."/>
            <person name="Kojima K."/>
        </authorList>
    </citation>
    <scope>NUCLEOTIDE SEQUENCE</scope>
    <source>
        <strain evidence="1">JCM 5902</strain>
    </source>
</reference>
<accession>A0AAV5N1B0</accession>
<comment type="caution">
    <text evidence="1">The sequence shown here is derived from an EMBL/GenBank/DDBJ whole genome shotgun (WGS) entry which is preliminary data.</text>
</comment>
<dbReference type="NCBIfam" id="NF041551">
    <property type="entry name" value="YlcI_YnfO_N"/>
    <property type="match status" value="1"/>
</dbReference>
<protein>
    <recommendedName>
        <fullName evidence="3">Prevent-host-death protein</fullName>
    </recommendedName>
</protein>
<keyword evidence="2" id="KW-1185">Reference proteome</keyword>
<evidence type="ECO:0000313" key="1">
    <source>
        <dbReference type="EMBL" id="GKX55905.1"/>
    </source>
</evidence>
<evidence type="ECO:0000313" key="2">
    <source>
        <dbReference type="Proteomes" id="UP001058124"/>
    </source>
</evidence>
<gene>
    <name evidence="1" type="ORF">SOASR030_20170</name>
</gene>
<proteinExistence type="predicted"/>